<reference evidence="2" key="1">
    <citation type="submission" date="2023-07" db="EMBL/GenBank/DDBJ databases">
        <title>Two novel species in the genus Flavivirga.</title>
        <authorList>
            <person name="Kwon K."/>
        </authorList>
    </citation>
    <scope>NUCLEOTIDE SEQUENCE</scope>
    <source>
        <strain evidence="2">KCTC 52353</strain>
    </source>
</reference>
<evidence type="ECO:0000256" key="1">
    <source>
        <dbReference type="SAM" id="Phobius"/>
    </source>
</evidence>
<keyword evidence="1" id="KW-0472">Membrane</keyword>
<name>A0ABT8WCM7_9FLAO</name>
<comment type="caution">
    <text evidence="2">The sequence shown here is derived from an EMBL/GenBank/DDBJ whole genome shotgun (WGS) entry which is preliminary data.</text>
</comment>
<dbReference type="Proteomes" id="UP001176883">
    <property type="component" value="Unassembled WGS sequence"/>
</dbReference>
<organism evidence="2 3">
    <name type="scientific">Flavivirga aquimarina</name>
    <dbReference type="NCBI Taxonomy" id="2027862"/>
    <lineage>
        <taxon>Bacteria</taxon>
        <taxon>Pseudomonadati</taxon>
        <taxon>Bacteroidota</taxon>
        <taxon>Flavobacteriia</taxon>
        <taxon>Flavobacteriales</taxon>
        <taxon>Flavobacteriaceae</taxon>
        <taxon>Flavivirga</taxon>
    </lineage>
</organism>
<dbReference type="EMBL" id="JAUOEK010000139">
    <property type="protein sequence ID" value="MDO5970896.1"/>
    <property type="molecule type" value="Genomic_DNA"/>
</dbReference>
<proteinExistence type="predicted"/>
<gene>
    <name evidence="2" type="ORF">Q4Q35_13875</name>
</gene>
<evidence type="ECO:0000313" key="2">
    <source>
        <dbReference type="EMBL" id="MDO5970896.1"/>
    </source>
</evidence>
<feature type="transmembrane region" description="Helical" evidence="1">
    <location>
        <begin position="117"/>
        <end position="139"/>
    </location>
</feature>
<dbReference type="RefSeq" id="WP_303278595.1">
    <property type="nucleotide sequence ID" value="NZ_JAUOEK010000139.1"/>
</dbReference>
<protein>
    <recommendedName>
        <fullName evidence="4">Peptidase M48 domain-containing protein</fullName>
    </recommendedName>
</protein>
<sequence>MQYSKDISKYPSSIVKHLHQIYYYSKIAYDHKYDNVPHKVLNDIRKSHEIFVDKSKDSLTNSFDIIWNFMEEMSLVKDYRFFGEIHIFRPTYPYLSSKHFLFKPNVKKENLDAKFDISINYGTIYIVNVIAYVFSAVIMNCISVSRFSDILYKLQNWYQYLHRISIGELQSELELYEKELKKITLPPRLPTLIVPEICNLEQEYFAFLFRELIWGFLIGHEVCHSLTMESLQVDKLNKIYKLVDLFLYPSINFDNKEKWKEELICDSFGLASASLLIEENYNFKKSFFNCIERLNLPKNLIHSAPYLAAQAFMIGLQEIRINKSIYLEEDEFNSSHPSYNTRRKFLRDINLMSSDTYPLYEFSIKEDSIGIIKS</sequence>
<keyword evidence="3" id="KW-1185">Reference proteome</keyword>
<evidence type="ECO:0000313" key="3">
    <source>
        <dbReference type="Proteomes" id="UP001176883"/>
    </source>
</evidence>
<evidence type="ECO:0008006" key="4">
    <source>
        <dbReference type="Google" id="ProtNLM"/>
    </source>
</evidence>
<keyword evidence="1" id="KW-0812">Transmembrane</keyword>
<accession>A0ABT8WCM7</accession>
<keyword evidence="1" id="KW-1133">Transmembrane helix</keyword>